<sequence length="175" mass="19358">PPKITRVGPERLMVAALYNRTMLVCQAEGNPPPAYQWLQKTSTAEETVYVRGAEHMLVIHNVTYEYQGKYICKATNTISGNERTILSEPIDLNVVGAPQVLRHSVEREVAVEKGSDAALSVMFCSNPEPTKALWEWGSNQLESGYKMGRFVAEGITKERIDTIGKITCTGMPADV</sequence>
<dbReference type="PANTHER" id="PTHR11640:SF154">
    <property type="entry name" value="IRREGULAR CHIASM C-ROUGHEST PROTEIN-LIKE PROTEIN"/>
    <property type="match status" value="1"/>
</dbReference>
<dbReference type="InterPro" id="IPR003599">
    <property type="entry name" value="Ig_sub"/>
</dbReference>
<evidence type="ECO:0000256" key="5">
    <source>
        <dbReference type="ARBA" id="ARBA00023319"/>
    </source>
</evidence>
<evidence type="ECO:0000256" key="3">
    <source>
        <dbReference type="ARBA" id="ARBA00023157"/>
    </source>
</evidence>
<gene>
    <name evidence="7" type="ORF">AFUS01_LOCUS1567</name>
</gene>
<keyword evidence="8" id="KW-1185">Reference proteome</keyword>
<keyword evidence="5" id="KW-0393">Immunoglobulin domain</keyword>
<name>A0A8J2IZS3_9HEXA</name>
<comment type="caution">
    <text evidence="7">The sequence shown here is derived from an EMBL/GenBank/DDBJ whole genome shotgun (WGS) entry which is preliminary data.</text>
</comment>
<keyword evidence="3" id="KW-1015">Disulfide bond</keyword>
<dbReference type="SMART" id="SM00409">
    <property type="entry name" value="IG"/>
    <property type="match status" value="1"/>
</dbReference>
<evidence type="ECO:0000313" key="8">
    <source>
        <dbReference type="Proteomes" id="UP000708208"/>
    </source>
</evidence>
<evidence type="ECO:0000313" key="7">
    <source>
        <dbReference type="EMBL" id="CAG7664521.1"/>
    </source>
</evidence>
<dbReference type="GO" id="GO:0005911">
    <property type="term" value="C:cell-cell junction"/>
    <property type="evidence" value="ECO:0007669"/>
    <property type="project" value="TreeGrafter"/>
</dbReference>
<dbReference type="InterPro" id="IPR051275">
    <property type="entry name" value="Cell_adhesion_signaling"/>
</dbReference>
<keyword evidence="4" id="KW-0325">Glycoprotein</keyword>
<protein>
    <recommendedName>
        <fullName evidence="6">Ig-like domain-containing protein</fullName>
    </recommendedName>
</protein>
<accession>A0A8J2IZS3</accession>
<organism evidence="7 8">
    <name type="scientific">Allacma fusca</name>
    <dbReference type="NCBI Taxonomy" id="39272"/>
    <lineage>
        <taxon>Eukaryota</taxon>
        <taxon>Metazoa</taxon>
        <taxon>Ecdysozoa</taxon>
        <taxon>Arthropoda</taxon>
        <taxon>Hexapoda</taxon>
        <taxon>Collembola</taxon>
        <taxon>Symphypleona</taxon>
        <taxon>Sminthuridae</taxon>
        <taxon>Allacma</taxon>
    </lineage>
</organism>
<dbReference type="PANTHER" id="PTHR11640">
    <property type="entry name" value="NEPHRIN"/>
    <property type="match status" value="1"/>
</dbReference>
<keyword evidence="2" id="KW-0472">Membrane</keyword>
<reference evidence="7" key="1">
    <citation type="submission" date="2021-06" db="EMBL/GenBank/DDBJ databases">
        <authorList>
            <person name="Hodson N. C."/>
            <person name="Mongue J. A."/>
            <person name="Jaron S. K."/>
        </authorList>
    </citation>
    <scope>NUCLEOTIDE SEQUENCE</scope>
</reference>
<dbReference type="CDD" id="cd00096">
    <property type="entry name" value="Ig"/>
    <property type="match status" value="1"/>
</dbReference>
<dbReference type="Proteomes" id="UP000708208">
    <property type="component" value="Unassembled WGS sequence"/>
</dbReference>
<dbReference type="OrthoDB" id="10039395at2759"/>
<dbReference type="EMBL" id="CAJVCH010008735">
    <property type="protein sequence ID" value="CAG7664521.1"/>
    <property type="molecule type" value="Genomic_DNA"/>
</dbReference>
<dbReference type="GO" id="GO:0005886">
    <property type="term" value="C:plasma membrane"/>
    <property type="evidence" value="ECO:0007669"/>
    <property type="project" value="TreeGrafter"/>
</dbReference>
<dbReference type="GO" id="GO:0098609">
    <property type="term" value="P:cell-cell adhesion"/>
    <property type="evidence" value="ECO:0007669"/>
    <property type="project" value="TreeGrafter"/>
</dbReference>
<dbReference type="InterPro" id="IPR007110">
    <property type="entry name" value="Ig-like_dom"/>
</dbReference>
<proteinExistence type="predicted"/>
<dbReference type="PROSITE" id="PS50835">
    <property type="entry name" value="IG_LIKE"/>
    <property type="match status" value="1"/>
</dbReference>
<dbReference type="Pfam" id="PF13927">
    <property type="entry name" value="Ig_3"/>
    <property type="match status" value="1"/>
</dbReference>
<feature type="domain" description="Ig-like" evidence="6">
    <location>
        <begin position="2"/>
        <end position="91"/>
    </location>
</feature>
<evidence type="ECO:0000259" key="6">
    <source>
        <dbReference type="PROSITE" id="PS50835"/>
    </source>
</evidence>
<dbReference type="GO" id="GO:0050839">
    <property type="term" value="F:cell adhesion molecule binding"/>
    <property type="evidence" value="ECO:0007669"/>
    <property type="project" value="TreeGrafter"/>
</dbReference>
<evidence type="ECO:0000256" key="2">
    <source>
        <dbReference type="ARBA" id="ARBA00023136"/>
    </source>
</evidence>
<evidence type="ECO:0000256" key="4">
    <source>
        <dbReference type="ARBA" id="ARBA00023180"/>
    </source>
</evidence>
<comment type="subcellular location">
    <subcellularLocation>
        <location evidence="1">Membrane</location>
        <topology evidence="1">Single-pass type I membrane protein</topology>
    </subcellularLocation>
</comment>
<feature type="non-terminal residue" evidence="7">
    <location>
        <position position="1"/>
    </location>
</feature>
<evidence type="ECO:0000256" key="1">
    <source>
        <dbReference type="ARBA" id="ARBA00004479"/>
    </source>
</evidence>
<dbReference type="AlphaFoldDB" id="A0A8J2IZS3"/>